<protein>
    <recommendedName>
        <fullName evidence="4">Secreted protein</fullName>
    </recommendedName>
</protein>
<evidence type="ECO:0000313" key="2">
    <source>
        <dbReference type="EMBL" id="GAA4929094.1"/>
    </source>
</evidence>
<proteinExistence type="predicted"/>
<keyword evidence="3" id="KW-1185">Reference proteome</keyword>
<gene>
    <name evidence="2" type="ORF">GCM10023224_05660</name>
</gene>
<keyword evidence="1" id="KW-0472">Membrane</keyword>
<reference evidence="3" key="1">
    <citation type="journal article" date="2019" name="Int. J. Syst. Evol. Microbiol.">
        <title>The Global Catalogue of Microorganisms (GCM) 10K type strain sequencing project: providing services to taxonomists for standard genome sequencing and annotation.</title>
        <authorList>
            <consortium name="The Broad Institute Genomics Platform"/>
            <consortium name="The Broad Institute Genome Sequencing Center for Infectious Disease"/>
            <person name="Wu L."/>
            <person name="Ma J."/>
        </authorList>
    </citation>
    <scope>NUCLEOTIDE SEQUENCE [LARGE SCALE GENOMIC DNA]</scope>
    <source>
        <strain evidence="3">JCM 18123</strain>
    </source>
</reference>
<keyword evidence="1" id="KW-0812">Transmembrane</keyword>
<dbReference type="EMBL" id="BAABIK010000002">
    <property type="protein sequence ID" value="GAA4929094.1"/>
    <property type="molecule type" value="Genomic_DNA"/>
</dbReference>
<dbReference type="RefSeq" id="WP_345555343.1">
    <property type="nucleotide sequence ID" value="NZ_BAABIK010000002.1"/>
</dbReference>
<evidence type="ECO:0000256" key="1">
    <source>
        <dbReference type="SAM" id="Phobius"/>
    </source>
</evidence>
<sequence>MTAESAVLLAAAAAVTVAVVIGSMALGWVLRGRDDRRMRDTARALRGRVHELEDCLALEQRVVLALGEHLPEDTVRAAVDSVTGASEGRHGR</sequence>
<keyword evidence="1" id="KW-1133">Transmembrane helix</keyword>
<name>A0ABP9G5D2_9ACTN</name>
<dbReference type="Proteomes" id="UP001499993">
    <property type="component" value="Unassembled WGS sequence"/>
</dbReference>
<comment type="caution">
    <text evidence="2">The sequence shown here is derived from an EMBL/GenBank/DDBJ whole genome shotgun (WGS) entry which is preliminary data.</text>
</comment>
<feature type="transmembrane region" description="Helical" evidence="1">
    <location>
        <begin position="6"/>
        <end position="30"/>
    </location>
</feature>
<evidence type="ECO:0000313" key="3">
    <source>
        <dbReference type="Proteomes" id="UP001499993"/>
    </source>
</evidence>
<accession>A0ABP9G5D2</accession>
<evidence type="ECO:0008006" key="4">
    <source>
        <dbReference type="Google" id="ProtNLM"/>
    </source>
</evidence>
<organism evidence="2 3">
    <name type="scientific">Streptomonospora halophila</name>
    <dbReference type="NCBI Taxonomy" id="427369"/>
    <lineage>
        <taxon>Bacteria</taxon>
        <taxon>Bacillati</taxon>
        <taxon>Actinomycetota</taxon>
        <taxon>Actinomycetes</taxon>
        <taxon>Streptosporangiales</taxon>
        <taxon>Nocardiopsidaceae</taxon>
        <taxon>Streptomonospora</taxon>
    </lineage>
</organism>